<dbReference type="AlphaFoldDB" id="A0A3E2GXW1"/>
<dbReference type="OrthoDB" id="66144at2759"/>
<dbReference type="InterPro" id="IPR029063">
    <property type="entry name" value="SAM-dependent_MTases_sf"/>
</dbReference>
<dbReference type="CDD" id="cd02440">
    <property type="entry name" value="AdoMet_MTases"/>
    <property type="match status" value="1"/>
</dbReference>
<dbReference type="SUPFAM" id="SSF53335">
    <property type="entry name" value="S-adenosyl-L-methionine-dependent methyltransferases"/>
    <property type="match status" value="1"/>
</dbReference>
<feature type="domain" description="Methyltransferase" evidence="1">
    <location>
        <begin position="93"/>
        <end position="150"/>
    </location>
</feature>
<feature type="non-terminal residue" evidence="2">
    <location>
        <position position="1"/>
    </location>
</feature>
<dbReference type="InterPro" id="IPR025714">
    <property type="entry name" value="Methyltranfer_dom"/>
</dbReference>
<evidence type="ECO:0000259" key="1">
    <source>
        <dbReference type="Pfam" id="PF13847"/>
    </source>
</evidence>
<proteinExistence type="predicted"/>
<dbReference type="EMBL" id="NCSJ02000322">
    <property type="protein sequence ID" value="RFU25593.1"/>
    <property type="molecule type" value="Genomic_DNA"/>
</dbReference>
<comment type="caution">
    <text evidence="2">The sequence shown here is derived from an EMBL/GenBank/DDBJ whole genome shotgun (WGS) entry which is preliminary data.</text>
</comment>
<dbReference type="Gene3D" id="3.40.50.150">
    <property type="entry name" value="Vaccinia Virus protein VP39"/>
    <property type="match status" value="1"/>
</dbReference>
<dbReference type="Pfam" id="PF13847">
    <property type="entry name" value="Methyltransf_31"/>
    <property type="match status" value="1"/>
</dbReference>
<dbReference type="Proteomes" id="UP000258309">
    <property type="component" value="Unassembled WGS sequence"/>
</dbReference>
<keyword evidence="3" id="KW-1185">Reference proteome</keyword>
<accession>A0A3E2GXW1</accession>
<feature type="non-terminal residue" evidence="2">
    <location>
        <position position="150"/>
    </location>
</feature>
<organism evidence="2 3">
    <name type="scientific">Scytalidium lignicola</name>
    <name type="common">Hyphomycete</name>
    <dbReference type="NCBI Taxonomy" id="5539"/>
    <lineage>
        <taxon>Eukaryota</taxon>
        <taxon>Fungi</taxon>
        <taxon>Dikarya</taxon>
        <taxon>Ascomycota</taxon>
        <taxon>Pezizomycotina</taxon>
        <taxon>Leotiomycetes</taxon>
        <taxon>Leotiomycetes incertae sedis</taxon>
        <taxon>Scytalidium</taxon>
    </lineage>
</organism>
<reference evidence="2 3" key="1">
    <citation type="submission" date="2018-05" db="EMBL/GenBank/DDBJ databases">
        <title>Draft genome sequence of Scytalidium lignicola DSM 105466, a ubiquitous saprotrophic fungus.</title>
        <authorList>
            <person name="Buettner E."/>
            <person name="Gebauer A.M."/>
            <person name="Hofrichter M."/>
            <person name="Liers C."/>
            <person name="Kellner H."/>
        </authorList>
    </citation>
    <scope>NUCLEOTIDE SEQUENCE [LARGE SCALE GENOMIC DNA]</scope>
    <source>
        <strain evidence="2 3">DSM 105466</strain>
    </source>
</reference>
<protein>
    <recommendedName>
        <fullName evidence="1">Methyltransferase domain-containing protein</fullName>
    </recommendedName>
</protein>
<evidence type="ECO:0000313" key="3">
    <source>
        <dbReference type="Proteomes" id="UP000258309"/>
    </source>
</evidence>
<evidence type="ECO:0000313" key="2">
    <source>
        <dbReference type="EMBL" id="RFU25593.1"/>
    </source>
</evidence>
<sequence length="150" mass="16662">MHTFRKAAGFSELYHDDIYWSVNARIQQPREDKENIVLGAHVRGKKFKLQRIEESELETTTTLHPFPEGERRAGGMLAINEEHVTTIKLAKIEAGHNVLDIGCGTGLLAFRCKDLVGSDGYVVGVGLSPKMIQLARSALQKKKDLSGVDF</sequence>
<gene>
    <name evidence="2" type="ORF">B7463_g10759</name>
</gene>
<name>A0A3E2GXW1_SCYLI</name>